<feature type="region of interest" description="Disordered" evidence="1">
    <location>
        <begin position="176"/>
        <end position="223"/>
    </location>
</feature>
<accession>A0A4C1VAF4</accession>
<evidence type="ECO:0000313" key="2">
    <source>
        <dbReference type="EMBL" id="GBP35277.1"/>
    </source>
</evidence>
<comment type="caution">
    <text evidence="2">The sequence shown here is derived from an EMBL/GenBank/DDBJ whole genome shotgun (WGS) entry which is preliminary data.</text>
</comment>
<keyword evidence="3" id="KW-1185">Reference proteome</keyword>
<dbReference type="AlphaFoldDB" id="A0A4C1VAF4"/>
<gene>
    <name evidence="2" type="ORF">EVAR_19498_1</name>
</gene>
<evidence type="ECO:0000313" key="3">
    <source>
        <dbReference type="Proteomes" id="UP000299102"/>
    </source>
</evidence>
<evidence type="ECO:0000256" key="1">
    <source>
        <dbReference type="SAM" id="MobiDB-lite"/>
    </source>
</evidence>
<protein>
    <submittedName>
        <fullName evidence="2">Uncharacterized protein</fullName>
    </submittedName>
</protein>
<dbReference type="Proteomes" id="UP000299102">
    <property type="component" value="Unassembled WGS sequence"/>
</dbReference>
<feature type="region of interest" description="Disordered" evidence="1">
    <location>
        <begin position="481"/>
        <end position="509"/>
    </location>
</feature>
<name>A0A4C1VAF4_EUMVA</name>
<reference evidence="2 3" key="1">
    <citation type="journal article" date="2019" name="Commun. Biol.">
        <title>The bagworm genome reveals a unique fibroin gene that provides high tensile strength.</title>
        <authorList>
            <person name="Kono N."/>
            <person name="Nakamura H."/>
            <person name="Ohtoshi R."/>
            <person name="Tomita M."/>
            <person name="Numata K."/>
            <person name="Arakawa K."/>
        </authorList>
    </citation>
    <scope>NUCLEOTIDE SEQUENCE [LARGE SCALE GENOMIC DNA]</scope>
</reference>
<sequence length="668" mass="71528">MHFCIHMRWRSFVRGTSTPLFLRVQVQDGGLMLPHVGAPSRWGYNPDGPVVMAPFRGAVSGNDSEVVGRRSVRTGETRRSRKTTMITHLMRWRSFVGLPHPICRCGCGTENLPHGRASSRWGYDPDGPVVMAPFQGSKLEDFPRQPEIKRSCQWVYRHRPRLSRPSLGVIVKWKGAPRTRGGAERGKRTGKGRGAMTRSADERATDTRSYASSRRAGRGQPARGRRFTGNYIAVIMAFRVSLRMTYDVSKIGIKIPFSAPTPEQLFTARRLDALVANPLVDALNVRTVQMQRPTGLLSSNDDDDALQIRLEVDQCGGPTKRASPSAVGCFPSSSSSFDCIRHSVAPHPPADALAFVRGASTPSCLWVQVRDGGLTVASCPGVFSSGIRPDGSDGGGIRLIGWCSTRVEGTACCARSRPPMAIHASDGSSQGSTCQRAASFNLFALSLVSVSTGCLRRAARRAALSGGWGHQVAVVWSGREQGTAVPRTRQRAGLPSRSAPSGSLPIGEGPEASVQNWPPFLGRRSVVCSAVGARRRNFKCPVSAAGGRTSALCTSVVAAMPSRLHFNKLKCGDISFGAVESYTHAGRPALAPVGIERDLDGIVAGGVFDVVRTRGRRGCPCELASDRAAPRRGVRRGPLPGVNSALAPLALGTPIYGRTVTIAAVLGL</sequence>
<proteinExistence type="predicted"/>
<organism evidence="2 3">
    <name type="scientific">Eumeta variegata</name>
    <name type="common">Bagworm moth</name>
    <name type="synonym">Eumeta japonica</name>
    <dbReference type="NCBI Taxonomy" id="151549"/>
    <lineage>
        <taxon>Eukaryota</taxon>
        <taxon>Metazoa</taxon>
        <taxon>Ecdysozoa</taxon>
        <taxon>Arthropoda</taxon>
        <taxon>Hexapoda</taxon>
        <taxon>Insecta</taxon>
        <taxon>Pterygota</taxon>
        <taxon>Neoptera</taxon>
        <taxon>Endopterygota</taxon>
        <taxon>Lepidoptera</taxon>
        <taxon>Glossata</taxon>
        <taxon>Ditrysia</taxon>
        <taxon>Tineoidea</taxon>
        <taxon>Psychidae</taxon>
        <taxon>Oiketicinae</taxon>
        <taxon>Eumeta</taxon>
    </lineage>
</organism>
<dbReference type="EMBL" id="BGZK01000301">
    <property type="protein sequence ID" value="GBP35277.1"/>
    <property type="molecule type" value="Genomic_DNA"/>
</dbReference>
<feature type="compositionally biased region" description="Low complexity" evidence="1">
    <location>
        <begin position="208"/>
        <end position="222"/>
    </location>
</feature>